<dbReference type="RefSeq" id="WP_164483995.1">
    <property type="nucleotide sequence ID" value="NZ_JBHLWF010000088.1"/>
</dbReference>
<evidence type="ECO:0000313" key="9">
    <source>
        <dbReference type="Proteomes" id="UP000294599"/>
    </source>
</evidence>
<dbReference type="PANTHER" id="PTHR36118">
    <property type="entry name" value="ION-TRANSLOCATING OXIDOREDUCTASE COMPLEX SUBUNIT G"/>
    <property type="match status" value="1"/>
</dbReference>
<keyword evidence="9" id="KW-1185">Reference proteome</keyword>
<dbReference type="EMBL" id="SMAF01000004">
    <property type="protein sequence ID" value="TCT00163.1"/>
    <property type="molecule type" value="Genomic_DNA"/>
</dbReference>
<keyword evidence="6" id="KW-1278">Translocase</keyword>
<evidence type="ECO:0000256" key="1">
    <source>
        <dbReference type="ARBA" id="ARBA00022448"/>
    </source>
</evidence>
<dbReference type="Proteomes" id="UP000294599">
    <property type="component" value="Unassembled WGS sequence"/>
</dbReference>
<feature type="domain" description="FMN-binding" evidence="7">
    <location>
        <begin position="98"/>
        <end position="190"/>
    </location>
</feature>
<keyword evidence="3 6" id="KW-0285">Flavoprotein</keyword>
<keyword evidence="6" id="KW-0812">Transmembrane</keyword>
<evidence type="ECO:0000313" key="8">
    <source>
        <dbReference type="EMBL" id="TCT00163.1"/>
    </source>
</evidence>
<comment type="function">
    <text evidence="6">Part of a membrane-bound complex that couples electron transfer with translocation of ions across the membrane.</text>
</comment>
<dbReference type="GO" id="GO:0009055">
    <property type="term" value="F:electron transfer activity"/>
    <property type="evidence" value="ECO:0007669"/>
    <property type="project" value="InterPro"/>
</dbReference>
<comment type="caution">
    <text evidence="8">The sequence shown here is derived from an EMBL/GenBank/DDBJ whole genome shotgun (WGS) entry which is preliminary data.</text>
</comment>
<evidence type="ECO:0000256" key="5">
    <source>
        <dbReference type="ARBA" id="ARBA00022982"/>
    </source>
</evidence>
<dbReference type="InterPro" id="IPR007329">
    <property type="entry name" value="FMN-bd"/>
</dbReference>
<keyword evidence="4 6" id="KW-0288">FMN</keyword>
<dbReference type="GO" id="GO:0005886">
    <property type="term" value="C:plasma membrane"/>
    <property type="evidence" value="ECO:0007669"/>
    <property type="project" value="UniProtKB-SubCell"/>
</dbReference>
<dbReference type="Pfam" id="PF04205">
    <property type="entry name" value="FMN_bind"/>
    <property type="match status" value="1"/>
</dbReference>
<dbReference type="PIRSF" id="PIRSF006091">
    <property type="entry name" value="E_trnsport_RnfG"/>
    <property type="match status" value="1"/>
</dbReference>
<evidence type="ECO:0000256" key="4">
    <source>
        <dbReference type="ARBA" id="ARBA00022643"/>
    </source>
</evidence>
<comment type="subcellular location">
    <subcellularLocation>
        <location evidence="6">Cell inner membrane</location>
        <topology evidence="6">Single-pass membrane protein</topology>
    </subcellularLocation>
</comment>
<keyword evidence="6" id="KW-1133">Transmembrane helix</keyword>
<keyword evidence="2 6" id="KW-0597">Phosphoprotein</keyword>
<keyword evidence="6" id="KW-1003">Cell membrane</keyword>
<dbReference type="InterPro" id="IPR010209">
    <property type="entry name" value="Ion_transpt_RnfG/RsxG"/>
</dbReference>
<sequence length="199" mass="21049">MPGLPRQILCSVLFVVGVLAALTLAQRLLSPRLQVQATEQALAPLRELLGGLAFDNDPRAEATTVTDSRLGPGPQQVYPVTLSGTRRATVVTATSNEGYGGALDLLIAITVEGRVIGVRVVRHSETAGVGDAYARADTDWLSGFSGRSLADPPPPRWRVRSDGGDFDHVTGATITPRAIVGAVRRALEWHADPASGSRH</sequence>
<keyword evidence="5 6" id="KW-0249">Electron transport</keyword>
<evidence type="ECO:0000256" key="6">
    <source>
        <dbReference type="HAMAP-Rule" id="MF_00479"/>
    </source>
</evidence>
<keyword evidence="1 6" id="KW-0813">Transport</keyword>
<evidence type="ECO:0000256" key="3">
    <source>
        <dbReference type="ARBA" id="ARBA00022630"/>
    </source>
</evidence>
<organism evidence="8 9">
    <name type="scientific">Pseudofulvimonas gallinarii</name>
    <dbReference type="NCBI Taxonomy" id="634155"/>
    <lineage>
        <taxon>Bacteria</taxon>
        <taxon>Pseudomonadati</taxon>
        <taxon>Pseudomonadota</taxon>
        <taxon>Gammaproteobacteria</taxon>
        <taxon>Lysobacterales</taxon>
        <taxon>Rhodanobacteraceae</taxon>
        <taxon>Pseudofulvimonas</taxon>
    </lineage>
</organism>
<comment type="similarity">
    <text evidence="6">Belongs to the RnfG family.</text>
</comment>
<comment type="cofactor">
    <cofactor evidence="6">
        <name>FMN</name>
        <dbReference type="ChEBI" id="CHEBI:58210"/>
    </cofactor>
</comment>
<protein>
    <recommendedName>
        <fullName evidence="6">Ion-translocating oxidoreductase complex subunit G</fullName>
        <ecNumber evidence="6">7.-.-.-</ecNumber>
    </recommendedName>
    <alternativeName>
        <fullName evidence="6">Rnf electron transport complex subunit G</fullName>
    </alternativeName>
</protein>
<name>A0A4R3LJ38_9GAMM</name>
<accession>A0A4R3LJ38</accession>
<dbReference type="HAMAP" id="MF_00479">
    <property type="entry name" value="RsxG_RnfG"/>
    <property type="match status" value="1"/>
</dbReference>
<evidence type="ECO:0000259" key="7">
    <source>
        <dbReference type="SMART" id="SM00900"/>
    </source>
</evidence>
<dbReference type="EC" id="7.-.-.-" evidence="6"/>
<dbReference type="AlphaFoldDB" id="A0A4R3LJ38"/>
<dbReference type="NCBIfam" id="TIGR01947">
    <property type="entry name" value="rnfG"/>
    <property type="match status" value="1"/>
</dbReference>
<proteinExistence type="inferred from homology"/>
<dbReference type="GO" id="GO:0010181">
    <property type="term" value="F:FMN binding"/>
    <property type="evidence" value="ECO:0007669"/>
    <property type="project" value="InterPro"/>
</dbReference>
<keyword evidence="6" id="KW-0472">Membrane</keyword>
<evidence type="ECO:0000256" key="2">
    <source>
        <dbReference type="ARBA" id="ARBA00022553"/>
    </source>
</evidence>
<keyword evidence="6" id="KW-0997">Cell inner membrane</keyword>
<reference evidence="8 9" key="1">
    <citation type="submission" date="2019-03" db="EMBL/GenBank/DDBJ databases">
        <title>Genomic Encyclopedia of Type Strains, Phase IV (KMG-IV): sequencing the most valuable type-strain genomes for metagenomic binning, comparative biology and taxonomic classification.</title>
        <authorList>
            <person name="Goeker M."/>
        </authorList>
    </citation>
    <scope>NUCLEOTIDE SEQUENCE [LARGE SCALE GENOMIC DNA]</scope>
    <source>
        <strain evidence="8 9">DSM 21944</strain>
    </source>
</reference>
<comment type="subunit">
    <text evidence="6">The complex is composed of six subunits: RnfA, RnfB, RnfC, RnfD, RnfE and RnfG.</text>
</comment>
<dbReference type="GO" id="GO:0022900">
    <property type="term" value="P:electron transport chain"/>
    <property type="evidence" value="ECO:0007669"/>
    <property type="project" value="UniProtKB-UniRule"/>
</dbReference>
<gene>
    <name evidence="6" type="primary">rnfG</name>
    <name evidence="8" type="ORF">EDC25_104155</name>
</gene>
<feature type="modified residue" description="FMN phosphoryl threonine" evidence="6">
    <location>
        <position position="173"/>
    </location>
</feature>
<dbReference type="PANTHER" id="PTHR36118:SF1">
    <property type="entry name" value="ION-TRANSLOCATING OXIDOREDUCTASE COMPLEX SUBUNIT G"/>
    <property type="match status" value="1"/>
</dbReference>
<dbReference type="SMART" id="SM00900">
    <property type="entry name" value="FMN_bind"/>
    <property type="match status" value="1"/>
</dbReference>